<reference evidence="2 3" key="1">
    <citation type="submission" date="2024-02" db="EMBL/GenBank/DDBJ databases">
        <title>De novo assembly and annotation of 12 fungi associated with fruit tree decline syndrome in Ontario, Canada.</title>
        <authorList>
            <person name="Sulman M."/>
            <person name="Ellouze W."/>
            <person name="Ilyukhin E."/>
        </authorList>
    </citation>
    <scope>NUCLEOTIDE SEQUENCE [LARGE SCALE GENOMIC DNA]</scope>
    <source>
        <strain evidence="2 3">M97-236</strain>
    </source>
</reference>
<comment type="caution">
    <text evidence="2">The sequence shown here is derived from an EMBL/GenBank/DDBJ whole genome shotgun (WGS) entry which is preliminary data.</text>
</comment>
<protein>
    <submittedName>
        <fullName evidence="2">Uncharacterized protein</fullName>
    </submittedName>
</protein>
<dbReference type="Proteomes" id="UP001521222">
    <property type="component" value="Unassembled WGS sequence"/>
</dbReference>
<organism evidence="2 3">
    <name type="scientific">Nothophoma quercina</name>
    <dbReference type="NCBI Taxonomy" id="749835"/>
    <lineage>
        <taxon>Eukaryota</taxon>
        <taxon>Fungi</taxon>
        <taxon>Dikarya</taxon>
        <taxon>Ascomycota</taxon>
        <taxon>Pezizomycotina</taxon>
        <taxon>Dothideomycetes</taxon>
        <taxon>Pleosporomycetidae</taxon>
        <taxon>Pleosporales</taxon>
        <taxon>Pleosporineae</taxon>
        <taxon>Didymellaceae</taxon>
        <taxon>Nothophoma</taxon>
    </lineage>
</organism>
<dbReference type="EMBL" id="JAKIXB020000008">
    <property type="protein sequence ID" value="KAL1606089.1"/>
    <property type="molecule type" value="Genomic_DNA"/>
</dbReference>
<name>A0ABR3RPM9_9PLEO</name>
<proteinExistence type="predicted"/>
<keyword evidence="3" id="KW-1185">Reference proteome</keyword>
<gene>
    <name evidence="2" type="ORF">SLS59_003214</name>
</gene>
<evidence type="ECO:0000313" key="2">
    <source>
        <dbReference type="EMBL" id="KAL1606089.1"/>
    </source>
</evidence>
<sequence length="153" mass="17406">MANLITNENGPEAEAFDDHSAESEHDDEEEKEAEGAHQEPFVKPMSDMSSWIQGIQPSEADYDNLAEQDSDFSDVQLPDYEAFVCRSDAYTWLLTSIRQHRELSWGTWERAQVTTVTEYLEQTWPTTGKTVLQLLHKILSEPKGDGKLDTLTL</sequence>
<accession>A0ABR3RPM9</accession>
<evidence type="ECO:0000256" key="1">
    <source>
        <dbReference type="SAM" id="MobiDB-lite"/>
    </source>
</evidence>
<feature type="region of interest" description="Disordered" evidence="1">
    <location>
        <begin position="1"/>
        <end position="48"/>
    </location>
</feature>
<evidence type="ECO:0000313" key="3">
    <source>
        <dbReference type="Proteomes" id="UP001521222"/>
    </source>
</evidence>